<dbReference type="AlphaFoldDB" id="A0A3P6SNB2"/>
<dbReference type="Pfam" id="PF03148">
    <property type="entry name" value="Tektin"/>
    <property type="match status" value="1"/>
</dbReference>
<evidence type="ECO:0000256" key="2">
    <source>
        <dbReference type="ARBA" id="ARBA00022490"/>
    </source>
</evidence>
<organism evidence="6 7">
    <name type="scientific">Dibothriocephalus latus</name>
    <name type="common">Fish tapeworm</name>
    <name type="synonym">Diphyllobothrium latum</name>
    <dbReference type="NCBI Taxonomy" id="60516"/>
    <lineage>
        <taxon>Eukaryota</taxon>
        <taxon>Metazoa</taxon>
        <taxon>Spiralia</taxon>
        <taxon>Lophotrochozoa</taxon>
        <taxon>Platyhelminthes</taxon>
        <taxon>Cestoda</taxon>
        <taxon>Eucestoda</taxon>
        <taxon>Diphyllobothriidea</taxon>
        <taxon>Diphyllobothriidae</taxon>
        <taxon>Dibothriocephalus</taxon>
    </lineage>
</organism>
<dbReference type="GO" id="GO:0060271">
    <property type="term" value="P:cilium assembly"/>
    <property type="evidence" value="ECO:0007669"/>
    <property type="project" value="UniProtKB-UniRule"/>
</dbReference>
<dbReference type="GO" id="GO:0015630">
    <property type="term" value="C:microtubule cytoskeleton"/>
    <property type="evidence" value="ECO:0007669"/>
    <property type="project" value="UniProtKB-UniRule"/>
</dbReference>
<dbReference type="GO" id="GO:0005634">
    <property type="term" value="C:nucleus"/>
    <property type="evidence" value="ECO:0007669"/>
    <property type="project" value="TreeGrafter"/>
</dbReference>
<evidence type="ECO:0000256" key="5">
    <source>
        <dbReference type="SAM" id="Coils"/>
    </source>
</evidence>
<proteinExistence type="inferred from homology"/>
<reference evidence="6 7" key="1">
    <citation type="submission" date="2018-11" db="EMBL/GenBank/DDBJ databases">
        <authorList>
            <consortium name="Pathogen Informatics"/>
        </authorList>
    </citation>
    <scope>NUCLEOTIDE SEQUENCE [LARGE SCALE GENOMIC DNA]</scope>
</reference>
<keyword evidence="4" id="KW-0282">Flagellum</keyword>
<evidence type="ECO:0000256" key="1">
    <source>
        <dbReference type="ARBA" id="ARBA00007209"/>
    </source>
</evidence>
<keyword evidence="4" id="KW-0969">Cilium</keyword>
<accession>A0A3P6SNB2</accession>
<dbReference type="PANTHER" id="PTHR19960:SF12">
    <property type="entry name" value="TEKTIN-4"/>
    <property type="match status" value="1"/>
</dbReference>
<dbReference type="Proteomes" id="UP000281553">
    <property type="component" value="Unassembled WGS sequence"/>
</dbReference>
<dbReference type="InterPro" id="IPR048256">
    <property type="entry name" value="Tektin-like"/>
</dbReference>
<evidence type="ECO:0000256" key="4">
    <source>
        <dbReference type="RuleBase" id="RU367040"/>
    </source>
</evidence>
<evidence type="ECO:0000313" key="7">
    <source>
        <dbReference type="Proteomes" id="UP000281553"/>
    </source>
</evidence>
<gene>
    <name evidence="6" type="ORF">DILT_LOCUS2441</name>
</gene>
<feature type="coiled-coil region" evidence="5">
    <location>
        <begin position="301"/>
        <end position="335"/>
    </location>
</feature>
<dbReference type="EMBL" id="UYRU01042107">
    <property type="protein sequence ID" value="VDK72799.1"/>
    <property type="molecule type" value="Genomic_DNA"/>
</dbReference>
<evidence type="ECO:0000256" key="3">
    <source>
        <dbReference type="ARBA" id="ARBA00023054"/>
    </source>
</evidence>
<sequence>MICALTPYRLLLGKLSIVNSCGADESPNNFFIRHVNAQTEKTQHESTKNLKNNFQDLNFSERQLEIEIKDVIDATNTLIATGCTLENALQATEPPETISTDNINIRNHRRPEENVIDDVQEALIKATKEVLELVASNKMQAVLLDTTAGVLKNTSTNKQFFPAVASSQDNLSSPEERTQEVHYAIYAAEYERMASERLVQLCQNIIQDVANDLQQQADQVTHFILHNVNVLEAAKIRLKTKLNEVLAEMKLQQETIEKLHAAIRAKDDPVKVVQTRLHLRRQRCGKDLCEDTPHSKLVSEIVELADTMDGLLRKLEEAETRMKELETCQAKLEQEICLKQDSIRIDKTQVLPRRPGQPSYVRRLGRVNVF</sequence>
<keyword evidence="2" id="KW-0963">Cytoplasm</keyword>
<dbReference type="InterPro" id="IPR000435">
    <property type="entry name" value="Tektins"/>
</dbReference>
<keyword evidence="4" id="KW-0966">Cell projection</keyword>
<dbReference type="GO" id="GO:0005930">
    <property type="term" value="C:axoneme"/>
    <property type="evidence" value="ECO:0007669"/>
    <property type="project" value="UniProtKB-SubCell"/>
</dbReference>
<keyword evidence="7" id="KW-1185">Reference proteome</keyword>
<name>A0A3P6SNB2_DIBLA</name>
<evidence type="ECO:0000313" key="6">
    <source>
        <dbReference type="EMBL" id="VDK72799.1"/>
    </source>
</evidence>
<comment type="similarity">
    <text evidence="1 4">Belongs to the tektin family.</text>
</comment>
<dbReference type="OrthoDB" id="5788000at2759"/>
<dbReference type="PRINTS" id="PR00511">
    <property type="entry name" value="TEKTIN"/>
</dbReference>
<feature type="coiled-coil region" evidence="5">
    <location>
        <begin position="228"/>
        <end position="262"/>
    </location>
</feature>
<dbReference type="GO" id="GO:0060294">
    <property type="term" value="P:cilium movement involved in cell motility"/>
    <property type="evidence" value="ECO:0007669"/>
    <property type="project" value="UniProtKB-UniRule"/>
</dbReference>
<protein>
    <recommendedName>
        <fullName evidence="4">Tektin</fullName>
    </recommendedName>
</protein>
<comment type="subcellular location">
    <subcellularLocation>
        <location evidence="4">Cytoplasm</location>
        <location evidence="4">Cytoskeleton</location>
        <location evidence="4">Cilium axoneme</location>
    </subcellularLocation>
</comment>
<keyword evidence="3 5" id="KW-0175">Coiled coil</keyword>
<dbReference type="PANTHER" id="PTHR19960">
    <property type="entry name" value="TEKTIN"/>
    <property type="match status" value="1"/>
</dbReference>